<sequence>MPILNLYNLKEFDSALISQILSIYITDVTKDIERLSELLKSNQHEEIRRLAHKIVGASKTVGATKVAEIAEEIEDKAEKKAPINDIQFIKSLNGAFNEVKEHIYKNDLIH</sequence>
<dbReference type="InterPro" id="IPR008207">
    <property type="entry name" value="Sig_transdc_His_kin_Hpt_dom"/>
</dbReference>
<keyword evidence="1" id="KW-0597">Phosphoprotein</keyword>
<evidence type="ECO:0000313" key="3">
    <source>
        <dbReference type="EMBL" id="NBG65114.1"/>
    </source>
</evidence>
<comment type="caution">
    <text evidence="3">The sequence shown here is derived from an EMBL/GenBank/DDBJ whole genome shotgun (WGS) entry which is preliminary data.</text>
</comment>
<dbReference type="SMART" id="SM00073">
    <property type="entry name" value="HPT"/>
    <property type="match status" value="1"/>
</dbReference>
<dbReference type="EMBL" id="WWNE01000004">
    <property type="protein sequence ID" value="NBG65114.1"/>
    <property type="molecule type" value="Genomic_DNA"/>
</dbReference>
<evidence type="ECO:0000313" key="4">
    <source>
        <dbReference type="Proteomes" id="UP000470771"/>
    </source>
</evidence>
<evidence type="ECO:0000259" key="2">
    <source>
        <dbReference type="PROSITE" id="PS50894"/>
    </source>
</evidence>
<protein>
    <recommendedName>
        <fullName evidence="2">HPt domain-containing protein</fullName>
    </recommendedName>
</protein>
<dbReference type="InterPro" id="IPR036641">
    <property type="entry name" value="HPT_dom_sf"/>
</dbReference>
<keyword evidence="4" id="KW-1185">Reference proteome</keyword>
<dbReference type="PROSITE" id="PS50894">
    <property type="entry name" value="HPT"/>
    <property type="match status" value="1"/>
</dbReference>
<dbReference type="Proteomes" id="UP000470771">
    <property type="component" value="Unassembled WGS sequence"/>
</dbReference>
<name>A0A6N9NH13_9FLAO</name>
<dbReference type="GO" id="GO:0000160">
    <property type="term" value="P:phosphorelay signal transduction system"/>
    <property type="evidence" value="ECO:0007669"/>
    <property type="project" value="InterPro"/>
</dbReference>
<dbReference type="GO" id="GO:0004672">
    <property type="term" value="F:protein kinase activity"/>
    <property type="evidence" value="ECO:0007669"/>
    <property type="project" value="UniProtKB-ARBA"/>
</dbReference>
<gene>
    <name evidence="3" type="ORF">GQN54_03240</name>
</gene>
<accession>A0A6N9NH13</accession>
<dbReference type="SUPFAM" id="SSF47226">
    <property type="entry name" value="Histidine-containing phosphotransfer domain, HPT domain"/>
    <property type="match status" value="1"/>
</dbReference>
<feature type="domain" description="HPt" evidence="2">
    <location>
        <begin position="13"/>
        <end position="110"/>
    </location>
</feature>
<proteinExistence type="predicted"/>
<dbReference type="RefSeq" id="WP_160631942.1">
    <property type="nucleotide sequence ID" value="NZ_WWNE01000004.1"/>
</dbReference>
<feature type="modified residue" description="Phosphohistidine" evidence="1">
    <location>
        <position position="52"/>
    </location>
</feature>
<reference evidence="3 4" key="1">
    <citation type="submission" date="2019-12" db="EMBL/GenBank/DDBJ databases">
        <authorList>
            <person name="Zhao J."/>
        </authorList>
    </citation>
    <scope>NUCLEOTIDE SEQUENCE [LARGE SCALE GENOMIC DNA]</scope>
    <source>
        <strain evidence="3 4">S-15</strain>
    </source>
</reference>
<dbReference type="Gene3D" id="1.20.120.160">
    <property type="entry name" value="HPT domain"/>
    <property type="match status" value="1"/>
</dbReference>
<dbReference type="Pfam" id="PF01627">
    <property type="entry name" value="Hpt"/>
    <property type="match status" value="1"/>
</dbReference>
<organism evidence="3 4">
    <name type="scientific">Acidiluteibacter ferrifornacis</name>
    <dbReference type="NCBI Taxonomy" id="2692424"/>
    <lineage>
        <taxon>Bacteria</taxon>
        <taxon>Pseudomonadati</taxon>
        <taxon>Bacteroidota</taxon>
        <taxon>Flavobacteriia</taxon>
        <taxon>Flavobacteriales</taxon>
        <taxon>Cryomorphaceae</taxon>
        <taxon>Acidiluteibacter</taxon>
    </lineage>
</organism>
<dbReference type="AlphaFoldDB" id="A0A6N9NH13"/>
<evidence type="ECO:0000256" key="1">
    <source>
        <dbReference type="PROSITE-ProRule" id="PRU00110"/>
    </source>
</evidence>